<organism evidence="1 2">
    <name type="scientific">Clonostachys rosea f. rosea IK726</name>
    <dbReference type="NCBI Taxonomy" id="1349383"/>
    <lineage>
        <taxon>Eukaryota</taxon>
        <taxon>Fungi</taxon>
        <taxon>Dikarya</taxon>
        <taxon>Ascomycota</taxon>
        <taxon>Pezizomycotina</taxon>
        <taxon>Sordariomycetes</taxon>
        <taxon>Hypocreomycetidae</taxon>
        <taxon>Hypocreales</taxon>
        <taxon>Bionectriaceae</taxon>
        <taxon>Clonostachys</taxon>
    </lineage>
</organism>
<accession>A0ACA9TXL0</accession>
<reference evidence="1" key="1">
    <citation type="submission" date="2020-04" db="EMBL/GenBank/DDBJ databases">
        <authorList>
            <person name="Broberg M."/>
        </authorList>
    </citation>
    <scope>NUCLEOTIDE SEQUENCE</scope>
</reference>
<sequence length="271" mass="32499">MANNIRGWGLFGPAPVPGALFESPERLDREGGQSSEPPPPYRSRSSHNPDLFRGSNLFPSPEPPSEEQRLRDERRFLEGQRLRDEQRLLEEQRLRENRKWELMEEHRASFPCNQFLDEWIEEMDRIEEASQNQTDSDPIERRFLVWENVKTRWVEQGIWNEKWTDVSEMVRWKHEEPLELESESEDDLAAEGEPRRLVREREREASRPFHQFVYQVSKERERIQDEMKSPNPMPYFSNPPGLVNSDFDFYLYVWTPKRQPHLYKGEAQLDE</sequence>
<comment type="caution">
    <text evidence="1">The sequence shown here is derived from an EMBL/GenBank/DDBJ whole genome shotgun (WGS) entry which is preliminary data.</text>
</comment>
<keyword evidence="2" id="KW-1185">Reference proteome</keyword>
<evidence type="ECO:0000313" key="1">
    <source>
        <dbReference type="EMBL" id="CAG9945524.1"/>
    </source>
</evidence>
<gene>
    <name evidence="1" type="ORF">CRV2_00012262</name>
</gene>
<proteinExistence type="predicted"/>
<protein>
    <submittedName>
        <fullName evidence="1">Uncharacterized protein</fullName>
    </submittedName>
</protein>
<dbReference type="Proteomes" id="UP000836387">
    <property type="component" value="Unassembled WGS sequence"/>
</dbReference>
<reference evidence="1" key="2">
    <citation type="submission" date="2021-10" db="EMBL/GenBank/DDBJ databases">
        <authorList>
            <person name="Piombo E."/>
        </authorList>
    </citation>
    <scope>NUCLEOTIDE SEQUENCE</scope>
</reference>
<evidence type="ECO:0000313" key="2">
    <source>
        <dbReference type="Proteomes" id="UP000836387"/>
    </source>
</evidence>
<dbReference type="EMBL" id="CADEHS020000009">
    <property type="protein sequence ID" value="CAG9945524.1"/>
    <property type="molecule type" value="Genomic_DNA"/>
</dbReference>
<name>A0ACA9TXL0_BIOOC</name>